<keyword evidence="3" id="KW-0732">Signal</keyword>
<feature type="chain" id="PRO_5003518822" evidence="3">
    <location>
        <begin position="24"/>
        <end position="470"/>
    </location>
</feature>
<dbReference type="FunCoup" id="G8YM52">
    <property type="interactions" value="64"/>
</dbReference>
<reference evidence="5 6" key="1">
    <citation type="journal article" date="2012" name="G3 (Bethesda)">
        <title>Pichia sorbitophila, an interspecies yeast hybrid reveals early steps of genome resolution following polyploidization.</title>
        <authorList>
            <person name="Leh Louis V."/>
            <person name="Despons L."/>
            <person name="Friedrich A."/>
            <person name="Martin T."/>
            <person name="Durrens P."/>
            <person name="Casaregola S."/>
            <person name="Neuveglise C."/>
            <person name="Fairhead C."/>
            <person name="Marck C."/>
            <person name="Cruz J.A."/>
            <person name="Straub M.L."/>
            <person name="Kugler V."/>
            <person name="Sacerdot C."/>
            <person name="Uzunov Z."/>
            <person name="Thierry A."/>
            <person name="Weiss S."/>
            <person name="Bleykasten C."/>
            <person name="De Montigny J."/>
            <person name="Jacques N."/>
            <person name="Jung P."/>
            <person name="Lemaire M."/>
            <person name="Mallet S."/>
            <person name="Morel G."/>
            <person name="Richard G.F."/>
            <person name="Sarkar A."/>
            <person name="Savel G."/>
            <person name="Schacherer J."/>
            <person name="Seret M.L."/>
            <person name="Talla E."/>
            <person name="Samson G."/>
            <person name="Jubin C."/>
            <person name="Poulain J."/>
            <person name="Vacherie B."/>
            <person name="Barbe V."/>
            <person name="Pelletier E."/>
            <person name="Sherman D.J."/>
            <person name="Westhof E."/>
            <person name="Weissenbach J."/>
            <person name="Baret P.V."/>
            <person name="Wincker P."/>
            <person name="Gaillardin C."/>
            <person name="Dujon B."/>
            <person name="Souciet J.L."/>
        </authorList>
    </citation>
    <scope>NUCLEOTIDE SEQUENCE [LARGE SCALE GENOMIC DNA]</scope>
    <source>
        <strain evidence="6">ATCC MYA-4447 / BCRC 22081 / CBS 7064 / NBRC 10061 / NRRL Y-12695</strain>
    </source>
</reference>
<protein>
    <submittedName>
        <fullName evidence="5">Piso0_001953 protein</fullName>
    </submittedName>
</protein>
<evidence type="ECO:0000313" key="5">
    <source>
        <dbReference type="EMBL" id="CCE88448.1"/>
    </source>
</evidence>
<accession>G8YM52</accession>
<gene>
    <name evidence="5" type="primary">Piso0_001953</name>
    <name evidence="5" type="ORF">GNLVRS01_PISO0F01523g</name>
</gene>
<feature type="compositionally biased region" description="Basic residues" evidence="1">
    <location>
        <begin position="403"/>
        <end position="413"/>
    </location>
</feature>
<proteinExistence type="predicted"/>
<evidence type="ECO:0000256" key="3">
    <source>
        <dbReference type="SAM" id="SignalP"/>
    </source>
</evidence>
<dbReference type="CDD" id="cd12087">
    <property type="entry name" value="TM_EGFR-like"/>
    <property type="match status" value="1"/>
</dbReference>
<dbReference type="PROSITE" id="PS51212">
    <property type="entry name" value="WSC"/>
    <property type="match status" value="1"/>
</dbReference>
<dbReference type="EMBL" id="FO082054">
    <property type="protein sequence ID" value="CCE88448.1"/>
    <property type="molecule type" value="Genomic_DNA"/>
</dbReference>
<dbReference type="AlphaFoldDB" id="G8YM52"/>
<feature type="region of interest" description="Disordered" evidence="1">
    <location>
        <begin position="112"/>
        <end position="244"/>
    </location>
</feature>
<evidence type="ECO:0000256" key="2">
    <source>
        <dbReference type="SAM" id="Phobius"/>
    </source>
</evidence>
<dbReference type="HOGENOM" id="CLU_024893_2_1_1"/>
<organism evidence="5 6">
    <name type="scientific">Pichia sorbitophila (strain ATCC MYA-4447 / BCRC 22081 / CBS 7064 / NBRC 10061 / NRRL Y-12695)</name>
    <name type="common">Hybrid yeast</name>
    <dbReference type="NCBI Taxonomy" id="559304"/>
    <lineage>
        <taxon>Eukaryota</taxon>
        <taxon>Fungi</taxon>
        <taxon>Dikarya</taxon>
        <taxon>Ascomycota</taxon>
        <taxon>Saccharomycotina</taxon>
        <taxon>Pichiomycetes</taxon>
        <taxon>Debaryomycetaceae</taxon>
        <taxon>Millerozyma</taxon>
    </lineage>
</organism>
<keyword evidence="6" id="KW-1185">Reference proteome</keyword>
<dbReference type="Pfam" id="PF01822">
    <property type="entry name" value="WSC"/>
    <property type="match status" value="1"/>
</dbReference>
<feature type="region of interest" description="Disordered" evidence="1">
    <location>
        <begin position="273"/>
        <end position="304"/>
    </location>
</feature>
<keyword evidence="2" id="KW-1133">Transmembrane helix</keyword>
<evidence type="ECO:0000313" key="6">
    <source>
        <dbReference type="Proteomes" id="UP000005222"/>
    </source>
</evidence>
<evidence type="ECO:0000256" key="1">
    <source>
        <dbReference type="SAM" id="MobiDB-lite"/>
    </source>
</evidence>
<dbReference type="SMART" id="SM00321">
    <property type="entry name" value="WSC"/>
    <property type="match status" value="1"/>
</dbReference>
<sequence>MYDSMTAFVLLTSVLVFFEMASGLSLNACSSKNIGSGKTSSEFMSNGKCKDTCSSKGYAVAILQAYDCWCSNYMTDDTTSLSDCDTPCPGFGYEKCAKDGYYGYLVIGEPSGTKGGSTPSSSADSSTYSSTSSSSSSSSWSQSPTITSSSSTPTSSSSWSSSSSSASPSVSSQSSSSSYIPPTSSSTTSHSSTQTHSSSSTSSSSSSISSTSSHSSSSSSASSSPSSTSSSVSSSSLRHSSVMRPSTVYSVKTVNGNPSATVVVKTDYITMSTSAPSSSASPMNVNSNNDANSNESSSGKSFTDSPGKMAGTFTAVGVVAVALLGGLIFFCIRRRKNQNVFMDTENQDVSSDEYSMHNEKAAGSSVTSNALGTPTTPSRRNSSNKPILSFFSPSSGNGVARSSSRKHLTKHSRNNSNASNDVASDQFLFPINEMDTRLDPKTMFLTENDSKSLGDEHDYSRKILHVTNPE</sequence>
<feature type="signal peptide" evidence="3">
    <location>
        <begin position="1"/>
        <end position="23"/>
    </location>
</feature>
<feature type="compositionally biased region" description="Low complexity" evidence="1">
    <location>
        <begin position="273"/>
        <end position="298"/>
    </location>
</feature>
<dbReference type="Proteomes" id="UP000005222">
    <property type="component" value="Chromosome F"/>
</dbReference>
<dbReference type="eggNOG" id="ENOG502S63H">
    <property type="taxonomic scope" value="Eukaryota"/>
</dbReference>
<evidence type="ECO:0000259" key="4">
    <source>
        <dbReference type="PROSITE" id="PS51212"/>
    </source>
</evidence>
<keyword evidence="2" id="KW-0472">Membrane</keyword>
<feature type="compositionally biased region" description="Polar residues" evidence="1">
    <location>
        <begin position="364"/>
        <end position="402"/>
    </location>
</feature>
<feature type="compositionally biased region" description="Low complexity" evidence="1">
    <location>
        <begin position="112"/>
        <end position="236"/>
    </location>
</feature>
<dbReference type="OMA" id="CPGYKDQ"/>
<keyword evidence="2" id="KW-0812">Transmembrane</keyword>
<name>G8YM52_PICSO</name>
<feature type="region of interest" description="Disordered" evidence="1">
    <location>
        <begin position="351"/>
        <end position="421"/>
    </location>
</feature>
<dbReference type="STRING" id="559304.G8YM52"/>
<feature type="domain" description="WSC" evidence="4">
    <location>
        <begin position="23"/>
        <end position="108"/>
    </location>
</feature>
<dbReference type="InterPro" id="IPR002889">
    <property type="entry name" value="WSC_carb-bd"/>
</dbReference>
<feature type="transmembrane region" description="Helical" evidence="2">
    <location>
        <begin position="309"/>
        <end position="332"/>
    </location>
</feature>
<dbReference type="OrthoDB" id="2537459at2759"/>
<dbReference type="InParanoid" id="G8YM52"/>